<proteinExistence type="predicted"/>
<dbReference type="InterPro" id="IPR036928">
    <property type="entry name" value="AS_sf"/>
</dbReference>
<evidence type="ECO:0000259" key="1">
    <source>
        <dbReference type="Pfam" id="PF01425"/>
    </source>
</evidence>
<dbReference type="Proteomes" id="UP000325902">
    <property type="component" value="Unassembled WGS sequence"/>
</dbReference>
<feature type="domain" description="Amidase" evidence="1">
    <location>
        <begin position="29"/>
        <end position="298"/>
    </location>
</feature>
<dbReference type="EMBL" id="VCHE01000116">
    <property type="protein sequence ID" value="KAB2570953.1"/>
    <property type="molecule type" value="Genomic_DNA"/>
</dbReference>
<dbReference type="OrthoDB" id="566138at2759"/>
<protein>
    <submittedName>
        <fullName evidence="2">Glutamyl-tRNA(Gln) amidotransferase subunit A</fullName>
    </submittedName>
</protein>
<reference evidence="2 3" key="1">
    <citation type="journal article" date="2019" name="Sci. Rep.">
        <title>A multi-omics analysis of the grapevine pathogen Lasiodiplodia theobromae reveals that temperature affects the expression of virulence- and pathogenicity-related genes.</title>
        <authorList>
            <person name="Felix C."/>
            <person name="Meneses R."/>
            <person name="Goncalves M.F.M."/>
            <person name="Tilleman L."/>
            <person name="Duarte A.S."/>
            <person name="Jorrin-Novo J.V."/>
            <person name="Van de Peer Y."/>
            <person name="Deforce D."/>
            <person name="Van Nieuwerburgh F."/>
            <person name="Esteves A.C."/>
            <person name="Alves A."/>
        </authorList>
    </citation>
    <scope>NUCLEOTIDE SEQUENCE [LARGE SCALE GENOMIC DNA]</scope>
    <source>
        <strain evidence="2 3">LA-SOL3</strain>
    </source>
</reference>
<accession>A0A5N5CZZ6</accession>
<sequence>MAISSIDITNASISQLQDALSTGATTSVELVARFLHRIGKYDFRGPSLNSICVLNPDVFKEAQNSDDYRASGHPPRSLEGIPFTVKDSFSVKGLTVAAASPAFIDLVASSDAAVVESLRAAGAILIGKTNMPPMADGGSQRGAYGRSTSPYNPEYLPTSFASGSSYGSGVATSCSFAPIGLGGETVSSGRAPASHNALVGYSPSRGVITARGQWPLYPTCDVVVPHAKSMPDLFAILNAIIKDDTDPSGDFWRCQPTVPIPACSSVRPDDYLSLMDPTALKGKRIAVPKCYIGQQPTPSSPSTATCISPATLALWHRAAADLASLGATITYVDAFPLADNYARQLFPGQAANVPDIPASWIDVERCELIAVAWDDFLRRNADANIPSLASVVDHTRINPGFAPMDDPAAFTEAQNHVRYAEMVEFVRTRRPDSVYDLPGCADALVALESARKRDLEDWMDAHGFDLLAFPTNGDVGRAEAEEDEEAMRNALREGVKYSNGGRALKHLGVPAVTVPMGVMEGTGVPVGLTFAGRAYGDGELLRCAYSYERATGRRTSPPLAPGLETDVVELGGAGVVGGSEKPRVVVEWSDVTKRSDEEFEIRNVSLGGTVRCEDSSVAIEGMKAFVNGEESATVTVNGESWEWNAQLKRPHVREKYPMPGKIPRDQFMIVLLARASNGRSTGILLLED</sequence>
<keyword evidence="2" id="KW-0808">Transferase</keyword>
<dbReference type="PANTHER" id="PTHR42678:SF11">
    <property type="entry name" value="AMIDASE FAMILY PROTEIN"/>
    <property type="match status" value="1"/>
</dbReference>
<dbReference type="AlphaFoldDB" id="A0A5N5CZZ6"/>
<dbReference type="SUPFAM" id="SSF75304">
    <property type="entry name" value="Amidase signature (AS) enzymes"/>
    <property type="match status" value="1"/>
</dbReference>
<comment type="caution">
    <text evidence="2">The sequence shown here is derived from an EMBL/GenBank/DDBJ whole genome shotgun (WGS) entry which is preliminary data.</text>
</comment>
<dbReference type="Gene3D" id="3.90.1300.10">
    <property type="entry name" value="Amidase signature (AS) domain"/>
    <property type="match status" value="1"/>
</dbReference>
<dbReference type="GO" id="GO:0016740">
    <property type="term" value="F:transferase activity"/>
    <property type="evidence" value="ECO:0007669"/>
    <property type="project" value="UniProtKB-KW"/>
</dbReference>
<dbReference type="PANTHER" id="PTHR42678">
    <property type="entry name" value="AMIDASE"/>
    <property type="match status" value="1"/>
</dbReference>
<dbReference type="NCBIfam" id="NF005127">
    <property type="entry name" value="PRK06565.1"/>
    <property type="match status" value="1"/>
</dbReference>
<keyword evidence="3" id="KW-1185">Reference proteome</keyword>
<gene>
    <name evidence="2" type="primary">gatA_4</name>
    <name evidence="2" type="ORF">DBV05_g10382</name>
</gene>
<organism evidence="2 3">
    <name type="scientific">Lasiodiplodia theobromae</name>
    <dbReference type="NCBI Taxonomy" id="45133"/>
    <lineage>
        <taxon>Eukaryota</taxon>
        <taxon>Fungi</taxon>
        <taxon>Dikarya</taxon>
        <taxon>Ascomycota</taxon>
        <taxon>Pezizomycotina</taxon>
        <taxon>Dothideomycetes</taxon>
        <taxon>Dothideomycetes incertae sedis</taxon>
        <taxon>Botryosphaeriales</taxon>
        <taxon>Botryosphaeriaceae</taxon>
        <taxon>Lasiodiplodia</taxon>
    </lineage>
</organism>
<dbReference type="InterPro" id="IPR023631">
    <property type="entry name" value="Amidase_dom"/>
</dbReference>
<dbReference type="Pfam" id="PF01425">
    <property type="entry name" value="Amidase"/>
    <property type="match status" value="1"/>
</dbReference>
<evidence type="ECO:0000313" key="3">
    <source>
        <dbReference type="Proteomes" id="UP000325902"/>
    </source>
</evidence>
<evidence type="ECO:0000313" key="2">
    <source>
        <dbReference type="EMBL" id="KAB2570953.1"/>
    </source>
</evidence>
<name>A0A5N5CZZ6_9PEZI</name>